<name>A0A942TG80_9BACI</name>
<evidence type="ECO:0000313" key="4">
    <source>
        <dbReference type="Proteomes" id="UP000681414"/>
    </source>
</evidence>
<feature type="domain" description="Glycosyltransferase 2-like" evidence="2">
    <location>
        <begin position="8"/>
        <end position="125"/>
    </location>
</feature>
<dbReference type="CDD" id="cd00761">
    <property type="entry name" value="Glyco_tranf_GTA_type"/>
    <property type="match status" value="1"/>
</dbReference>
<sequence length="253" mass="28897">MNKEPLVSIITPSYNSSRFIEDTIKSVIAQTYTNWEMLIADDCSQDGSRDLIKEWMEKDERIRLIELKQNGGAAVARNIAIGQAKGQYIAFLDSDDLWTADKLTQQIRFMNEHDSAISFTSYQLMDVNGNLLDKVVNVPKKIDYRGLLGNTIIGCLTVIVNIDKTGPIQMPNMRTRQDFALWLSILRKGFIAHGLQENLGKYRLVPGSISSNKRKAAKQTWKVYREVEKLGLLASAWYFSNYVWNAVKKSYFK</sequence>
<dbReference type="AlphaFoldDB" id="A0A942TG80"/>
<protein>
    <submittedName>
        <fullName evidence="3">Glycosyltransferase family 2 protein</fullName>
    </submittedName>
</protein>
<dbReference type="FunFam" id="3.90.550.10:FF:000130">
    <property type="entry name" value="Family 2 glycosyl transferase"/>
    <property type="match status" value="1"/>
</dbReference>
<organism evidence="3 4">
    <name type="scientific">Lederbergia citri</name>
    <dbReference type="NCBI Taxonomy" id="2833580"/>
    <lineage>
        <taxon>Bacteria</taxon>
        <taxon>Bacillati</taxon>
        <taxon>Bacillota</taxon>
        <taxon>Bacilli</taxon>
        <taxon>Bacillales</taxon>
        <taxon>Bacillaceae</taxon>
        <taxon>Lederbergia</taxon>
    </lineage>
</organism>
<gene>
    <name evidence="3" type="ORF">KHA97_12120</name>
</gene>
<comment type="similarity">
    <text evidence="1">Belongs to the glycosyltransferase 2 family.</text>
</comment>
<dbReference type="InterPro" id="IPR001173">
    <property type="entry name" value="Glyco_trans_2-like"/>
</dbReference>
<dbReference type="EMBL" id="JAGYPG010000002">
    <property type="protein sequence ID" value="MBS4195804.1"/>
    <property type="molecule type" value="Genomic_DNA"/>
</dbReference>
<dbReference type="Proteomes" id="UP000681414">
    <property type="component" value="Unassembled WGS sequence"/>
</dbReference>
<evidence type="ECO:0000259" key="2">
    <source>
        <dbReference type="Pfam" id="PF00535"/>
    </source>
</evidence>
<comment type="caution">
    <text evidence="3">The sequence shown here is derived from an EMBL/GenBank/DDBJ whole genome shotgun (WGS) entry which is preliminary data.</text>
</comment>
<accession>A0A942TG80</accession>
<evidence type="ECO:0000256" key="1">
    <source>
        <dbReference type="ARBA" id="ARBA00006739"/>
    </source>
</evidence>
<dbReference type="PANTHER" id="PTHR22916:SF3">
    <property type="entry name" value="UDP-GLCNAC:BETAGAL BETA-1,3-N-ACETYLGLUCOSAMINYLTRANSFERASE-LIKE PROTEIN 1"/>
    <property type="match status" value="1"/>
</dbReference>
<reference evidence="3 4" key="1">
    <citation type="submission" date="2021-05" db="EMBL/GenBank/DDBJ databases">
        <title>Novel Bacillus species.</title>
        <authorList>
            <person name="Liu G."/>
        </authorList>
    </citation>
    <scope>NUCLEOTIDE SEQUENCE [LARGE SCALE GENOMIC DNA]</scope>
    <source>
        <strain evidence="4">FJAT-49780</strain>
    </source>
</reference>
<dbReference type="Gene3D" id="3.90.550.10">
    <property type="entry name" value="Spore Coat Polysaccharide Biosynthesis Protein SpsA, Chain A"/>
    <property type="match status" value="1"/>
</dbReference>
<dbReference type="Pfam" id="PF00535">
    <property type="entry name" value="Glycos_transf_2"/>
    <property type="match status" value="1"/>
</dbReference>
<dbReference type="InterPro" id="IPR029044">
    <property type="entry name" value="Nucleotide-diphossugar_trans"/>
</dbReference>
<evidence type="ECO:0000313" key="3">
    <source>
        <dbReference type="EMBL" id="MBS4195804.1"/>
    </source>
</evidence>
<dbReference type="PANTHER" id="PTHR22916">
    <property type="entry name" value="GLYCOSYLTRANSFERASE"/>
    <property type="match status" value="1"/>
</dbReference>
<dbReference type="SUPFAM" id="SSF53448">
    <property type="entry name" value="Nucleotide-diphospho-sugar transferases"/>
    <property type="match status" value="1"/>
</dbReference>
<proteinExistence type="inferred from homology"/>
<keyword evidence="4" id="KW-1185">Reference proteome</keyword>
<dbReference type="RefSeq" id="WP_213124994.1">
    <property type="nucleotide sequence ID" value="NZ_JAGYPG010000002.1"/>
</dbReference>
<dbReference type="GO" id="GO:0016758">
    <property type="term" value="F:hexosyltransferase activity"/>
    <property type="evidence" value="ECO:0007669"/>
    <property type="project" value="UniProtKB-ARBA"/>
</dbReference>